<gene>
    <name evidence="2" type="ORF">E2C01_084283</name>
</gene>
<dbReference type="AlphaFoldDB" id="A0A5B7J4E4"/>
<evidence type="ECO:0000256" key="1">
    <source>
        <dbReference type="SAM" id="MobiDB-lite"/>
    </source>
</evidence>
<sequence>MHIRNILGSRAAQLNPCKAILGKAHAATTSCCPTSTSSHSLTAQTSSRHDVKTNTSYRRRTEAGGGGTVSVNCVAPETRLTHIKEQVSQLPLISTPRPYWESQVLEFESCDSSAPTNIWYLRRLL</sequence>
<organism evidence="2 3">
    <name type="scientific">Portunus trituberculatus</name>
    <name type="common">Swimming crab</name>
    <name type="synonym">Neptunus trituberculatus</name>
    <dbReference type="NCBI Taxonomy" id="210409"/>
    <lineage>
        <taxon>Eukaryota</taxon>
        <taxon>Metazoa</taxon>
        <taxon>Ecdysozoa</taxon>
        <taxon>Arthropoda</taxon>
        <taxon>Crustacea</taxon>
        <taxon>Multicrustacea</taxon>
        <taxon>Malacostraca</taxon>
        <taxon>Eumalacostraca</taxon>
        <taxon>Eucarida</taxon>
        <taxon>Decapoda</taxon>
        <taxon>Pleocyemata</taxon>
        <taxon>Brachyura</taxon>
        <taxon>Eubrachyura</taxon>
        <taxon>Portunoidea</taxon>
        <taxon>Portunidae</taxon>
        <taxon>Portuninae</taxon>
        <taxon>Portunus</taxon>
    </lineage>
</organism>
<accession>A0A5B7J4E4</accession>
<name>A0A5B7J4E4_PORTR</name>
<protein>
    <submittedName>
        <fullName evidence="2">Uncharacterized protein</fullName>
    </submittedName>
</protein>
<evidence type="ECO:0000313" key="2">
    <source>
        <dbReference type="EMBL" id="MPC89343.1"/>
    </source>
</evidence>
<reference evidence="2 3" key="1">
    <citation type="submission" date="2019-05" db="EMBL/GenBank/DDBJ databases">
        <title>Another draft genome of Portunus trituberculatus and its Hox gene families provides insights of decapod evolution.</title>
        <authorList>
            <person name="Jeong J.-H."/>
            <person name="Song I."/>
            <person name="Kim S."/>
            <person name="Choi T."/>
            <person name="Kim D."/>
            <person name="Ryu S."/>
            <person name="Kim W."/>
        </authorList>
    </citation>
    <scope>NUCLEOTIDE SEQUENCE [LARGE SCALE GENOMIC DNA]</scope>
    <source>
        <tissue evidence="2">Muscle</tissue>
    </source>
</reference>
<dbReference type="EMBL" id="VSRR010080717">
    <property type="protein sequence ID" value="MPC89343.1"/>
    <property type="molecule type" value="Genomic_DNA"/>
</dbReference>
<keyword evidence="3" id="KW-1185">Reference proteome</keyword>
<comment type="caution">
    <text evidence="2">The sequence shown here is derived from an EMBL/GenBank/DDBJ whole genome shotgun (WGS) entry which is preliminary data.</text>
</comment>
<evidence type="ECO:0000313" key="3">
    <source>
        <dbReference type="Proteomes" id="UP000324222"/>
    </source>
</evidence>
<feature type="region of interest" description="Disordered" evidence="1">
    <location>
        <begin position="34"/>
        <end position="64"/>
    </location>
</feature>
<dbReference type="Proteomes" id="UP000324222">
    <property type="component" value="Unassembled WGS sequence"/>
</dbReference>
<proteinExistence type="predicted"/>